<sequence length="89" mass="10351">MTQVHLCYLDKYLLELLERIIALNEKEALTIASSFRDDKGNENSPKKVCNSIAQFLDSLMKSKFQQDEDETKVNDFVYKFTHFNDIVNG</sequence>
<evidence type="ECO:0000313" key="1">
    <source>
        <dbReference type="EMBL" id="KAK8897310.1"/>
    </source>
</evidence>
<protein>
    <submittedName>
        <fullName evidence="1">Uncharacterized protein</fullName>
    </submittedName>
</protein>
<dbReference type="EMBL" id="JAPFFF010000002">
    <property type="protein sequence ID" value="KAK8897310.1"/>
    <property type="molecule type" value="Genomic_DNA"/>
</dbReference>
<accession>A0ABR2L1S5</accession>
<dbReference type="Proteomes" id="UP001470230">
    <property type="component" value="Unassembled WGS sequence"/>
</dbReference>
<name>A0ABR2L1S5_9EUKA</name>
<proteinExistence type="predicted"/>
<reference evidence="1 2" key="1">
    <citation type="submission" date="2024-04" db="EMBL/GenBank/DDBJ databases">
        <title>Tritrichomonas musculus Genome.</title>
        <authorList>
            <person name="Alves-Ferreira E."/>
            <person name="Grigg M."/>
            <person name="Lorenzi H."/>
            <person name="Galac M."/>
        </authorList>
    </citation>
    <scope>NUCLEOTIDE SEQUENCE [LARGE SCALE GENOMIC DNA]</scope>
    <source>
        <strain evidence="1 2">EAF2021</strain>
    </source>
</reference>
<comment type="caution">
    <text evidence="1">The sequence shown here is derived from an EMBL/GenBank/DDBJ whole genome shotgun (WGS) entry which is preliminary data.</text>
</comment>
<organism evidence="1 2">
    <name type="scientific">Tritrichomonas musculus</name>
    <dbReference type="NCBI Taxonomy" id="1915356"/>
    <lineage>
        <taxon>Eukaryota</taxon>
        <taxon>Metamonada</taxon>
        <taxon>Parabasalia</taxon>
        <taxon>Tritrichomonadida</taxon>
        <taxon>Tritrichomonadidae</taxon>
        <taxon>Tritrichomonas</taxon>
    </lineage>
</organism>
<gene>
    <name evidence="1" type="ORF">M9Y10_015251</name>
</gene>
<evidence type="ECO:0000313" key="2">
    <source>
        <dbReference type="Proteomes" id="UP001470230"/>
    </source>
</evidence>
<keyword evidence="2" id="KW-1185">Reference proteome</keyword>